<name>A0A023AVF7_GRENI</name>
<dbReference type="InterPro" id="IPR053134">
    <property type="entry name" value="RNA-dir_DNA_polymerase"/>
</dbReference>
<dbReference type="SUPFAM" id="SSF56672">
    <property type="entry name" value="DNA/RNA polymerases"/>
    <property type="match status" value="1"/>
</dbReference>
<gene>
    <name evidence="1" type="ORF">GNI_233650</name>
</gene>
<dbReference type="Proteomes" id="UP000019763">
    <property type="component" value="Unassembled WGS sequence"/>
</dbReference>
<sequence>MKLQGKVHHDLVGVVLPESKQLILGVPYLLDHHAKLYMKEGWIQLDDEWFQLCKTHRPLKAFRSVMSCEIDQGMEARLESQLQNIDEGSVKQELRRILLRFSELWRDDSMGRTSVIRHAIHVISNRPIACRCRKYSEEQKKIIETEVKSMLEKGVVRPSESPYASGIVLVKKKTGEWRFCIDYSPL</sequence>
<dbReference type="RefSeq" id="XP_011133989.1">
    <property type="nucleotide sequence ID" value="XM_011135687.1"/>
</dbReference>
<reference evidence="1" key="1">
    <citation type="submission" date="2013-12" db="EMBL/GenBank/DDBJ databases">
        <authorList>
            <person name="Omoto C.K."/>
            <person name="Sibley D."/>
            <person name="Venepally P."/>
            <person name="Hadjithomas M."/>
            <person name="Karamycheva S."/>
            <person name="Brunk B."/>
            <person name="Roos D."/>
            <person name="Caler E."/>
            <person name="Lorenzi H."/>
        </authorList>
    </citation>
    <scope>NUCLEOTIDE SEQUENCE</scope>
</reference>
<dbReference type="InterPro" id="IPR043502">
    <property type="entry name" value="DNA/RNA_pol_sf"/>
</dbReference>
<evidence type="ECO:0000313" key="1">
    <source>
        <dbReference type="EMBL" id="EZG42731.1"/>
    </source>
</evidence>
<protein>
    <submittedName>
        <fullName evidence="1">KRAB-A domain protein</fullName>
    </submittedName>
</protein>
<comment type="caution">
    <text evidence="1">The sequence shown here is derived from an EMBL/GenBank/DDBJ whole genome shotgun (WGS) entry which is preliminary data.</text>
</comment>
<organism evidence="1 2">
    <name type="scientific">Gregarina niphandrodes</name>
    <name type="common">Septate eugregarine</name>
    <dbReference type="NCBI Taxonomy" id="110365"/>
    <lineage>
        <taxon>Eukaryota</taxon>
        <taxon>Sar</taxon>
        <taxon>Alveolata</taxon>
        <taxon>Apicomplexa</taxon>
        <taxon>Conoidasida</taxon>
        <taxon>Gregarinasina</taxon>
        <taxon>Eugregarinorida</taxon>
        <taxon>Gregarinidae</taxon>
        <taxon>Gregarina</taxon>
    </lineage>
</organism>
<dbReference type="PANTHER" id="PTHR24559:SF444">
    <property type="entry name" value="REVERSE TRANSCRIPTASE DOMAIN-CONTAINING PROTEIN"/>
    <property type="match status" value="1"/>
</dbReference>
<accession>A0A023AVF7</accession>
<dbReference type="Gene3D" id="3.10.10.10">
    <property type="entry name" value="HIV Type 1 Reverse Transcriptase, subunit A, domain 1"/>
    <property type="match status" value="1"/>
</dbReference>
<dbReference type="EMBL" id="AFNH02001870">
    <property type="protein sequence ID" value="EZG42731.1"/>
    <property type="molecule type" value="Genomic_DNA"/>
</dbReference>
<proteinExistence type="predicted"/>
<dbReference type="OrthoDB" id="425619at2759"/>
<dbReference type="VEuPathDB" id="CryptoDB:GNI_233650"/>
<dbReference type="AlphaFoldDB" id="A0A023AVF7"/>
<evidence type="ECO:0000313" key="2">
    <source>
        <dbReference type="Proteomes" id="UP000019763"/>
    </source>
</evidence>
<dbReference type="GeneID" id="22916773"/>
<dbReference type="eggNOG" id="KOG0017">
    <property type="taxonomic scope" value="Eukaryota"/>
</dbReference>
<dbReference type="PANTHER" id="PTHR24559">
    <property type="entry name" value="TRANSPOSON TY3-I GAG-POL POLYPROTEIN"/>
    <property type="match status" value="1"/>
</dbReference>
<feature type="non-terminal residue" evidence="1">
    <location>
        <position position="186"/>
    </location>
</feature>
<keyword evidence="2" id="KW-1185">Reference proteome</keyword>